<evidence type="ECO:0000313" key="1">
    <source>
        <dbReference type="EMBL" id="PIR02377.1"/>
    </source>
</evidence>
<sequence>MFNFFKKQKREPQNLKEILGYIKKLEGGIREVSQRLAKIEKEHPSAFQKLGIVRFNPFKEMGGDQSFSLALLDKEDNGLLITSLYTREGNRVFAKPLVKGISKYQLSEEEKEAIRKAQGRTKQLTTNNLQLTTNNS</sequence>
<dbReference type="Pfam" id="PF14584">
    <property type="entry name" value="DUF4446"/>
    <property type="match status" value="1"/>
</dbReference>
<name>A0A2H0N0E2_9BACT</name>
<dbReference type="AlphaFoldDB" id="A0A2H0N0E2"/>
<comment type="caution">
    <text evidence="1">The sequence shown here is derived from an EMBL/GenBank/DDBJ whole genome shotgun (WGS) entry which is preliminary data.</text>
</comment>
<evidence type="ECO:0000313" key="2">
    <source>
        <dbReference type="Proteomes" id="UP000231139"/>
    </source>
</evidence>
<dbReference type="InterPro" id="IPR027981">
    <property type="entry name" value="DUF4446"/>
</dbReference>
<proteinExistence type="predicted"/>
<dbReference type="EMBL" id="PCWK01000040">
    <property type="protein sequence ID" value="PIR02377.1"/>
    <property type="molecule type" value="Genomic_DNA"/>
</dbReference>
<reference evidence="1 2" key="1">
    <citation type="submission" date="2017-09" db="EMBL/GenBank/DDBJ databases">
        <title>Depth-based differentiation of microbial function through sediment-hosted aquifers and enrichment of novel symbionts in the deep terrestrial subsurface.</title>
        <authorList>
            <person name="Probst A.J."/>
            <person name="Ladd B."/>
            <person name="Jarett J.K."/>
            <person name="Geller-Mcgrath D.E."/>
            <person name="Sieber C.M."/>
            <person name="Emerson J.B."/>
            <person name="Anantharaman K."/>
            <person name="Thomas B.C."/>
            <person name="Malmstrom R."/>
            <person name="Stieglmeier M."/>
            <person name="Klingl A."/>
            <person name="Woyke T."/>
            <person name="Ryan C.M."/>
            <person name="Banfield J.F."/>
        </authorList>
    </citation>
    <scope>NUCLEOTIDE SEQUENCE [LARGE SCALE GENOMIC DNA]</scope>
    <source>
        <strain evidence="1">CG11_big_fil_rev_8_21_14_0_20_35_11</strain>
    </source>
</reference>
<protein>
    <recommendedName>
        <fullName evidence="3">DUF4446 domain-containing protein</fullName>
    </recommendedName>
</protein>
<gene>
    <name evidence="1" type="ORF">COV62_01615</name>
</gene>
<organism evidence="1 2">
    <name type="scientific">Candidatus Nealsonbacteria bacterium CG11_big_fil_rev_8_21_14_0_20_35_11</name>
    <dbReference type="NCBI Taxonomy" id="1974713"/>
    <lineage>
        <taxon>Bacteria</taxon>
        <taxon>Candidatus Nealsoniibacteriota</taxon>
    </lineage>
</organism>
<accession>A0A2H0N0E2</accession>
<dbReference type="Proteomes" id="UP000231139">
    <property type="component" value="Unassembled WGS sequence"/>
</dbReference>
<evidence type="ECO:0008006" key="3">
    <source>
        <dbReference type="Google" id="ProtNLM"/>
    </source>
</evidence>